<keyword evidence="1" id="KW-0732">Signal</keyword>
<name>A0ABQ6Z3N4_9GAMM</name>
<dbReference type="EMBL" id="PDWN01000017">
    <property type="protein sequence ID" value="KAF1692222.1"/>
    <property type="molecule type" value="Genomic_DNA"/>
</dbReference>
<evidence type="ECO:0000313" key="3">
    <source>
        <dbReference type="Proteomes" id="UP000788419"/>
    </source>
</evidence>
<protein>
    <recommendedName>
        <fullName evidence="4">Lipoprotein</fullName>
    </recommendedName>
</protein>
<proteinExistence type="predicted"/>
<keyword evidence="3" id="KW-1185">Reference proteome</keyword>
<dbReference type="Proteomes" id="UP000788419">
    <property type="component" value="Unassembled WGS sequence"/>
</dbReference>
<evidence type="ECO:0000256" key="1">
    <source>
        <dbReference type="SAM" id="SignalP"/>
    </source>
</evidence>
<feature type="signal peptide" evidence="1">
    <location>
        <begin position="1"/>
        <end position="20"/>
    </location>
</feature>
<evidence type="ECO:0000313" key="2">
    <source>
        <dbReference type="EMBL" id="KAF1692222.1"/>
    </source>
</evidence>
<accession>A0ABQ6Z3N4</accession>
<organism evidence="2 3">
    <name type="scientific">Pseudoxanthomonas daejeonensis</name>
    <dbReference type="NCBI Taxonomy" id="266062"/>
    <lineage>
        <taxon>Bacteria</taxon>
        <taxon>Pseudomonadati</taxon>
        <taxon>Pseudomonadota</taxon>
        <taxon>Gammaproteobacteria</taxon>
        <taxon>Lysobacterales</taxon>
        <taxon>Lysobacteraceae</taxon>
        <taxon>Pseudoxanthomonas</taxon>
    </lineage>
</organism>
<evidence type="ECO:0008006" key="4">
    <source>
        <dbReference type="Google" id="ProtNLM"/>
    </source>
</evidence>
<dbReference type="RefSeq" id="WP_162411371.1">
    <property type="nucleotide sequence ID" value="NZ_PDWN01000017.1"/>
</dbReference>
<comment type="caution">
    <text evidence="2">The sequence shown here is derived from an EMBL/GenBank/DDBJ whole genome shotgun (WGS) entry which is preliminary data.</text>
</comment>
<dbReference type="PROSITE" id="PS51257">
    <property type="entry name" value="PROKAR_LIPOPROTEIN"/>
    <property type="match status" value="1"/>
</dbReference>
<reference evidence="2 3" key="1">
    <citation type="submission" date="2017-10" db="EMBL/GenBank/DDBJ databases">
        <title>Whole genome sequencing of members of genus Pseudoxanthomonas.</title>
        <authorList>
            <person name="Kumar S."/>
            <person name="Bansal K."/>
            <person name="Kaur A."/>
            <person name="Patil P."/>
            <person name="Sharma S."/>
            <person name="Patil P.B."/>
        </authorList>
    </citation>
    <scope>NUCLEOTIDE SEQUENCE [LARGE SCALE GENOMIC DNA]</scope>
    <source>
        <strain evidence="2 3">DSM 17801</strain>
    </source>
</reference>
<sequence>MRSNVALCLAALLLPGAALACDPAGAYGIAFGDKPGRDARKQPGSGTVTIWYQVTPPQPDTRFDRYLVRTDAATGRIYQVDGVRTIIPLERSEGLTDAQRAAGVQQAEAFAQDYFASLPPDIRSRLVDEYGTSHREGAIADGTWMTVDVNFSWDVTVSCRDLAGERVMGERVLPEMFR</sequence>
<gene>
    <name evidence="2" type="ORF">CSC65_14765</name>
</gene>
<feature type="chain" id="PRO_5047440257" description="Lipoprotein" evidence="1">
    <location>
        <begin position="21"/>
        <end position="178"/>
    </location>
</feature>